<dbReference type="EMBL" id="JDYK01000003">
    <property type="protein sequence ID" value="EWS82339.1"/>
    <property type="molecule type" value="Genomic_DNA"/>
</dbReference>
<keyword evidence="4 6" id="KW-1133">Transmembrane helix</keyword>
<dbReference type="GO" id="GO:0005886">
    <property type="term" value="C:plasma membrane"/>
    <property type="evidence" value="ECO:0007669"/>
    <property type="project" value="UniProtKB-SubCell"/>
</dbReference>
<evidence type="ECO:0000313" key="8">
    <source>
        <dbReference type="EMBL" id="EWS82339.1"/>
    </source>
</evidence>
<evidence type="ECO:0000256" key="1">
    <source>
        <dbReference type="ARBA" id="ARBA00004651"/>
    </source>
</evidence>
<feature type="transmembrane region" description="Helical" evidence="6">
    <location>
        <begin position="284"/>
        <end position="305"/>
    </location>
</feature>
<evidence type="ECO:0000259" key="7">
    <source>
        <dbReference type="PROSITE" id="PS50850"/>
    </source>
</evidence>
<dbReference type="SUPFAM" id="SSF103473">
    <property type="entry name" value="MFS general substrate transporter"/>
    <property type="match status" value="1"/>
</dbReference>
<keyword evidence="3 6" id="KW-0812">Transmembrane</keyword>
<evidence type="ECO:0000256" key="6">
    <source>
        <dbReference type="SAM" id="Phobius"/>
    </source>
</evidence>
<dbReference type="CDD" id="cd17319">
    <property type="entry name" value="MFS_ExuT_GudP_like"/>
    <property type="match status" value="1"/>
</dbReference>
<dbReference type="AlphaFoldDB" id="Z9JVV6"/>
<comment type="subcellular location">
    <subcellularLocation>
        <location evidence="1">Cell membrane</location>
        <topology evidence="1">Multi-pass membrane protein</topology>
    </subcellularLocation>
</comment>
<feature type="transmembrane region" description="Helical" evidence="6">
    <location>
        <begin position="251"/>
        <end position="272"/>
    </location>
</feature>
<evidence type="ECO:0000256" key="2">
    <source>
        <dbReference type="ARBA" id="ARBA00022448"/>
    </source>
</evidence>
<name>Z9JVV6_9MICO</name>
<keyword evidence="2" id="KW-0813">Transport</keyword>
<accession>Z9JVV6</accession>
<keyword evidence="5 6" id="KW-0472">Membrane</keyword>
<feature type="transmembrane region" description="Helical" evidence="6">
    <location>
        <begin position="183"/>
        <end position="201"/>
    </location>
</feature>
<dbReference type="Pfam" id="PF07690">
    <property type="entry name" value="MFS_1"/>
    <property type="match status" value="1"/>
</dbReference>
<dbReference type="InterPro" id="IPR036259">
    <property type="entry name" value="MFS_trans_sf"/>
</dbReference>
<feature type="transmembrane region" description="Helical" evidence="6">
    <location>
        <begin position="370"/>
        <end position="397"/>
    </location>
</feature>
<dbReference type="PROSITE" id="PS50850">
    <property type="entry name" value="MFS"/>
    <property type="match status" value="1"/>
</dbReference>
<dbReference type="RefSeq" id="WP_038370880.1">
    <property type="nucleotide sequence ID" value="NZ_KK069989.1"/>
</dbReference>
<feature type="transmembrane region" description="Helical" evidence="6">
    <location>
        <begin position="342"/>
        <end position="363"/>
    </location>
</feature>
<feature type="domain" description="Major facilitator superfamily (MFS) profile" evidence="7">
    <location>
        <begin position="25"/>
        <end position="433"/>
    </location>
</feature>
<proteinExistence type="predicted"/>
<comment type="caution">
    <text evidence="8">The sequence shown here is derived from an EMBL/GenBank/DDBJ whole genome shotgun (WGS) entry which is preliminary data.</text>
</comment>
<evidence type="ECO:0000313" key="9">
    <source>
        <dbReference type="Proteomes" id="UP000023067"/>
    </source>
</evidence>
<dbReference type="Gene3D" id="1.20.1250.20">
    <property type="entry name" value="MFS general substrate transporter like domains"/>
    <property type="match status" value="2"/>
</dbReference>
<keyword evidence="9" id="KW-1185">Reference proteome</keyword>
<dbReference type="FunFam" id="1.20.1250.20:FF:000018">
    <property type="entry name" value="MFS transporter permease"/>
    <property type="match status" value="1"/>
</dbReference>
<dbReference type="InterPro" id="IPR011701">
    <property type="entry name" value="MFS"/>
</dbReference>
<dbReference type="STRING" id="396014.BF93_12085"/>
<gene>
    <name evidence="8" type="ORF">BF93_12085</name>
</gene>
<dbReference type="GO" id="GO:0022857">
    <property type="term" value="F:transmembrane transporter activity"/>
    <property type="evidence" value="ECO:0007669"/>
    <property type="project" value="InterPro"/>
</dbReference>
<evidence type="ECO:0000256" key="3">
    <source>
        <dbReference type="ARBA" id="ARBA00022692"/>
    </source>
</evidence>
<dbReference type="eggNOG" id="COG2271">
    <property type="taxonomic scope" value="Bacteria"/>
</dbReference>
<dbReference type="Proteomes" id="UP000023067">
    <property type="component" value="Unassembled WGS sequence"/>
</dbReference>
<protein>
    <submittedName>
        <fullName evidence="8">Membrane protein</fullName>
    </submittedName>
</protein>
<dbReference type="InterPro" id="IPR020846">
    <property type="entry name" value="MFS_dom"/>
</dbReference>
<feature type="transmembrane region" description="Helical" evidence="6">
    <location>
        <begin position="409"/>
        <end position="429"/>
    </location>
</feature>
<feature type="transmembrane region" description="Helical" evidence="6">
    <location>
        <begin position="91"/>
        <end position="111"/>
    </location>
</feature>
<organism evidence="8 9">
    <name type="scientific">Brachybacterium phenoliresistens</name>
    <dbReference type="NCBI Taxonomy" id="396014"/>
    <lineage>
        <taxon>Bacteria</taxon>
        <taxon>Bacillati</taxon>
        <taxon>Actinomycetota</taxon>
        <taxon>Actinomycetes</taxon>
        <taxon>Micrococcales</taxon>
        <taxon>Dermabacteraceae</taxon>
        <taxon>Brachybacterium</taxon>
    </lineage>
</organism>
<dbReference type="PATRIC" id="fig|396014.3.peg.923"/>
<dbReference type="PANTHER" id="PTHR43791:SF36">
    <property type="entry name" value="TRANSPORTER, PUTATIVE (AFU_ORTHOLOGUE AFUA_6G08340)-RELATED"/>
    <property type="match status" value="1"/>
</dbReference>
<feature type="transmembrane region" description="Helical" evidence="6">
    <location>
        <begin position="117"/>
        <end position="137"/>
    </location>
</feature>
<sequence length="442" mass="46660">MMIPTTPRAELDLERSTLRAIRRRLLPVIAVMYFIAFLDRNNVGFAKLSMSADIGLTEAAFGFGAGVFFLGYALFEVPSNGGMVRFGARKWIARIMISWGVLATAMALTTGPVSFSILRFLLGAAEAGFFPAIIFYLTLWFPQKVRVTVLGTFILAQPVSNAIGAPLSGAILMMPPVLGLADWQWLFIIEGIPAIILGLLAPKLLTDRPQDAAWLSDSQRTWLIGTIEKENALVARSGHGRFIDGLTDRRVWAYAGLNFGMVCGIYGFGLWLPTVIQSLGDFSVGQVGLISVLPYGAAAAFLFFWARRSDRTGRRALHAAGAMTIAAVGLLGAGLTTGVSPLVGLMFLVVAAMGVYAATAPLLSMPSSVFVGAAAAAGIGLVNAVGNVGGFVAPFAVGLINDATGSTHASLAFLAACLILTAVATALYAGRRPEGRVAVQDR</sequence>
<feature type="transmembrane region" description="Helical" evidence="6">
    <location>
        <begin position="59"/>
        <end position="79"/>
    </location>
</feature>
<feature type="transmembrane region" description="Helical" evidence="6">
    <location>
        <begin position="317"/>
        <end position="336"/>
    </location>
</feature>
<feature type="transmembrane region" description="Helical" evidence="6">
    <location>
        <begin position="149"/>
        <end position="171"/>
    </location>
</feature>
<evidence type="ECO:0000256" key="4">
    <source>
        <dbReference type="ARBA" id="ARBA00022989"/>
    </source>
</evidence>
<dbReference type="PANTHER" id="PTHR43791">
    <property type="entry name" value="PERMEASE-RELATED"/>
    <property type="match status" value="1"/>
</dbReference>
<reference evidence="8 9" key="1">
    <citation type="submission" date="2014-02" db="EMBL/GenBank/DDBJ databases">
        <title>Genome sequence of Brachybacterium phenoliresistens strain W13A50.</title>
        <authorList>
            <person name="Wang X."/>
        </authorList>
    </citation>
    <scope>NUCLEOTIDE SEQUENCE [LARGE SCALE GENOMIC DNA]</scope>
    <source>
        <strain evidence="8 9">W13A50</strain>
    </source>
</reference>
<dbReference type="HOGENOM" id="CLU_001265_0_0_11"/>
<evidence type="ECO:0000256" key="5">
    <source>
        <dbReference type="ARBA" id="ARBA00023136"/>
    </source>
</evidence>
<feature type="transmembrane region" description="Helical" evidence="6">
    <location>
        <begin position="21"/>
        <end position="39"/>
    </location>
</feature>